<feature type="transmembrane region" description="Helical" evidence="6">
    <location>
        <begin position="38"/>
        <end position="60"/>
    </location>
</feature>
<feature type="transmembrane region" description="Helical" evidence="6">
    <location>
        <begin position="136"/>
        <end position="156"/>
    </location>
</feature>
<keyword evidence="6" id="KW-0813">Transport</keyword>
<gene>
    <name evidence="8" type="ORF">J2S63_000059</name>
</gene>
<comment type="similarity">
    <text evidence="6">Belongs to the ABC-2 integral membrane protein family.</text>
</comment>
<organism evidence="8 9">
    <name type="scientific">Nocardioides marmoribigeumensis</name>
    <dbReference type="NCBI Taxonomy" id="433649"/>
    <lineage>
        <taxon>Bacteria</taxon>
        <taxon>Bacillati</taxon>
        <taxon>Actinomycetota</taxon>
        <taxon>Actinomycetes</taxon>
        <taxon>Propionibacteriales</taxon>
        <taxon>Nocardioidaceae</taxon>
        <taxon>Nocardioides</taxon>
    </lineage>
</organism>
<keyword evidence="4 6" id="KW-0472">Membrane</keyword>
<evidence type="ECO:0000256" key="1">
    <source>
        <dbReference type="ARBA" id="ARBA00004141"/>
    </source>
</evidence>
<dbReference type="Proteomes" id="UP001183648">
    <property type="component" value="Unassembled WGS sequence"/>
</dbReference>
<dbReference type="RefSeq" id="WP_310297057.1">
    <property type="nucleotide sequence ID" value="NZ_BAAAPS010000006.1"/>
</dbReference>
<dbReference type="InterPro" id="IPR051784">
    <property type="entry name" value="Nod_factor_ABC_transporter"/>
</dbReference>
<evidence type="ECO:0000256" key="3">
    <source>
        <dbReference type="ARBA" id="ARBA00022989"/>
    </source>
</evidence>
<accession>A0ABU2BQH0</accession>
<evidence type="ECO:0000256" key="6">
    <source>
        <dbReference type="RuleBase" id="RU361157"/>
    </source>
</evidence>
<dbReference type="PIRSF" id="PIRSF006648">
    <property type="entry name" value="DrrB"/>
    <property type="match status" value="1"/>
</dbReference>
<evidence type="ECO:0000313" key="8">
    <source>
        <dbReference type="EMBL" id="MDR7360506.1"/>
    </source>
</evidence>
<feature type="transmembrane region" description="Helical" evidence="6">
    <location>
        <begin position="253"/>
        <end position="275"/>
    </location>
</feature>
<dbReference type="InterPro" id="IPR000412">
    <property type="entry name" value="ABC_2_transport"/>
</dbReference>
<dbReference type="InterPro" id="IPR047817">
    <property type="entry name" value="ABC2_TM_bact-type"/>
</dbReference>
<feature type="domain" description="ABC transmembrane type-2" evidence="7">
    <location>
        <begin position="41"/>
        <end position="278"/>
    </location>
</feature>
<reference evidence="8 9" key="1">
    <citation type="submission" date="2023-07" db="EMBL/GenBank/DDBJ databases">
        <title>Sequencing the genomes of 1000 actinobacteria strains.</title>
        <authorList>
            <person name="Klenk H.-P."/>
        </authorList>
    </citation>
    <scope>NUCLEOTIDE SEQUENCE [LARGE SCALE GENOMIC DNA]</scope>
    <source>
        <strain evidence="8 9">DSM 19426</strain>
    </source>
</reference>
<evidence type="ECO:0000313" key="9">
    <source>
        <dbReference type="Proteomes" id="UP001183648"/>
    </source>
</evidence>
<keyword evidence="9" id="KW-1185">Reference proteome</keyword>
<dbReference type="Pfam" id="PF01061">
    <property type="entry name" value="ABC2_membrane"/>
    <property type="match status" value="1"/>
</dbReference>
<keyword evidence="5" id="KW-0046">Antibiotic resistance</keyword>
<comment type="subcellular location">
    <subcellularLocation>
        <location evidence="6">Cell membrane</location>
        <topology evidence="6">Multi-pass membrane protein</topology>
    </subcellularLocation>
    <subcellularLocation>
        <location evidence="1">Membrane</location>
        <topology evidence="1">Multi-pass membrane protein</topology>
    </subcellularLocation>
</comment>
<keyword evidence="6" id="KW-1003">Cell membrane</keyword>
<evidence type="ECO:0000259" key="7">
    <source>
        <dbReference type="PROSITE" id="PS51012"/>
    </source>
</evidence>
<feature type="transmembrane region" description="Helical" evidence="6">
    <location>
        <begin position="196"/>
        <end position="215"/>
    </location>
</feature>
<feature type="transmembrane region" description="Helical" evidence="6">
    <location>
        <begin position="80"/>
        <end position="103"/>
    </location>
</feature>
<dbReference type="PROSITE" id="PS51012">
    <property type="entry name" value="ABC_TM2"/>
    <property type="match status" value="1"/>
</dbReference>
<name>A0ABU2BQH0_9ACTN</name>
<proteinExistence type="inferred from homology"/>
<dbReference type="PANTHER" id="PTHR43229:SF2">
    <property type="entry name" value="NODULATION PROTEIN J"/>
    <property type="match status" value="1"/>
</dbReference>
<feature type="transmembrane region" description="Helical" evidence="6">
    <location>
        <begin position="162"/>
        <end position="184"/>
    </location>
</feature>
<protein>
    <recommendedName>
        <fullName evidence="6">Transport permease protein</fullName>
    </recommendedName>
</protein>
<dbReference type="EMBL" id="JAVDYG010000001">
    <property type="protein sequence ID" value="MDR7360506.1"/>
    <property type="molecule type" value="Genomic_DNA"/>
</dbReference>
<evidence type="ECO:0000256" key="5">
    <source>
        <dbReference type="ARBA" id="ARBA00023251"/>
    </source>
</evidence>
<sequence length="281" mass="30173">MALTAARSAAPPRGESLVPSPRMVWRLRTYFLTRYRRTWRASVVSAFLQPFLYLLAMGVLLGDYVDASAGASARLGGESYLHYVAPGLLCAAAMQFSAAESLWPVLGALKWDRTYHSMVATPISVAEIAAGAIADVTARTALSVTVFVAVLVPFGIFDDTGAVVATLLVGVLTGATSTSLFLAYSVRVHSESNFGLMFRLGIFPLFLFSGAFFPVSNLPDAVEWIAKLSPLWHAVQAARGFALGTRDVADPVLWGHLLVLVVLLVVGYLLAVSGLRRRLVV</sequence>
<evidence type="ECO:0000256" key="2">
    <source>
        <dbReference type="ARBA" id="ARBA00022692"/>
    </source>
</evidence>
<comment type="caution">
    <text evidence="8">The sequence shown here is derived from an EMBL/GenBank/DDBJ whole genome shotgun (WGS) entry which is preliminary data.</text>
</comment>
<keyword evidence="3 6" id="KW-1133">Transmembrane helix</keyword>
<dbReference type="PRINTS" id="PR00164">
    <property type="entry name" value="ABC2TRNSPORT"/>
</dbReference>
<keyword evidence="2 6" id="KW-0812">Transmembrane</keyword>
<dbReference type="InterPro" id="IPR013525">
    <property type="entry name" value="ABC2_TM"/>
</dbReference>
<dbReference type="PANTHER" id="PTHR43229">
    <property type="entry name" value="NODULATION PROTEIN J"/>
    <property type="match status" value="1"/>
</dbReference>
<evidence type="ECO:0000256" key="4">
    <source>
        <dbReference type="ARBA" id="ARBA00023136"/>
    </source>
</evidence>